<protein>
    <submittedName>
        <fullName evidence="1">Uncharacterized protein</fullName>
    </submittedName>
</protein>
<accession>A0A6S6QKD7</accession>
<name>A0A6S6QKD7_9HYPH</name>
<dbReference type="Proteomes" id="UP000515317">
    <property type="component" value="Chromosome"/>
</dbReference>
<organism evidence="1 2">
    <name type="scientific">Terrihabitans soli</name>
    <dbReference type="NCBI Taxonomy" id="708113"/>
    <lineage>
        <taxon>Bacteria</taxon>
        <taxon>Pseudomonadati</taxon>
        <taxon>Pseudomonadota</taxon>
        <taxon>Alphaproteobacteria</taxon>
        <taxon>Hyphomicrobiales</taxon>
        <taxon>Terrihabitans</taxon>
    </lineage>
</organism>
<dbReference type="AlphaFoldDB" id="A0A6S6QKD7"/>
<reference evidence="1 2" key="1">
    <citation type="submission" date="2020-08" db="EMBL/GenBank/DDBJ databases">
        <title>Genome sequence of Rhizobiales bacterium strain IZ6.</title>
        <authorList>
            <person name="Nakai R."/>
            <person name="Naganuma T."/>
        </authorList>
    </citation>
    <scope>NUCLEOTIDE SEQUENCE [LARGE SCALE GENOMIC DNA]</scope>
    <source>
        <strain evidence="1 2">IZ6</strain>
    </source>
</reference>
<proteinExistence type="predicted"/>
<keyword evidence="2" id="KW-1185">Reference proteome</keyword>
<dbReference type="EMBL" id="AP023361">
    <property type="protein sequence ID" value="BCJ91763.1"/>
    <property type="molecule type" value="Genomic_DNA"/>
</dbReference>
<dbReference type="RefSeq" id="WP_222875384.1">
    <property type="nucleotide sequence ID" value="NZ_AP023361.1"/>
</dbReference>
<evidence type="ECO:0000313" key="2">
    <source>
        <dbReference type="Proteomes" id="UP000515317"/>
    </source>
</evidence>
<evidence type="ECO:0000313" key="1">
    <source>
        <dbReference type="EMBL" id="BCJ91763.1"/>
    </source>
</evidence>
<dbReference type="KEGG" id="tso:IZ6_24980"/>
<gene>
    <name evidence="1" type="ORF">IZ6_24980</name>
</gene>
<sequence>MTQSVNIGDRFAVTEPFEVRNDKGRRLANYLPQFDYGVTVRNIDIANGLITDGKAVKVEGSAGLRSTTTDFTAAEPKMTGAIKTNKKKGK</sequence>